<dbReference type="InterPro" id="IPR055207">
    <property type="entry name" value="POLR3C_WHD"/>
</dbReference>
<evidence type="ECO:0000256" key="4">
    <source>
        <dbReference type="ARBA" id="ARBA00023242"/>
    </source>
</evidence>
<dbReference type="PANTHER" id="PTHR12949">
    <property type="entry name" value="RNA POLYMERASE III DNA DIRECTED -RELATED"/>
    <property type="match status" value="1"/>
</dbReference>
<comment type="function">
    <text evidence="5">DNA-dependent RNA polymerase catalyzes the transcription of DNA into RNA using the four ribonucleoside triphosphates as substrates. Specific core component of RNA polymerase III which synthesizes small RNAs, such as 5S rRNA and tRNAs.</text>
</comment>
<evidence type="ECO:0000313" key="9">
    <source>
        <dbReference type="EMBL" id="NDV30856.1"/>
    </source>
</evidence>
<dbReference type="AlphaFoldDB" id="A0A6B2L1P7"/>
<organism evidence="9">
    <name type="scientific">Arcella intermedia</name>
    <dbReference type="NCBI Taxonomy" id="1963864"/>
    <lineage>
        <taxon>Eukaryota</taxon>
        <taxon>Amoebozoa</taxon>
        <taxon>Tubulinea</taxon>
        <taxon>Elardia</taxon>
        <taxon>Arcellinida</taxon>
        <taxon>Sphaerothecina</taxon>
        <taxon>Arcellidae</taxon>
        <taxon>Arcella</taxon>
    </lineage>
</organism>
<proteinExistence type="inferred from homology"/>
<name>A0A6B2L1P7_9EUKA</name>
<evidence type="ECO:0000256" key="2">
    <source>
        <dbReference type="ARBA" id="ARBA00022478"/>
    </source>
</evidence>
<evidence type="ECO:0000259" key="8">
    <source>
        <dbReference type="Pfam" id="PF22536"/>
    </source>
</evidence>
<feature type="domain" description="DNA-directed RNA polymerase III subunit RPC3 winged-helix" evidence="8">
    <location>
        <begin position="350"/>
        <end position="424"/>
    </location>
</feature>
<accession>A0A6B2L1P7</accession>
<comment type="subunit">
    <text evidence="5">Component of the RNA polymerase III (Pol III) complex consisting of 17 subunits.</text>
</comment>
<evidence type="ECO:0000259" key="7">
    <source>
        <dbReference type="Pfam" id="PF05645"/>
    </source>
</evidence>
<evidence type="ECO:0000256" key="1">
    <source>
        <dbReference type="ARBA" id="ARBA00004123"/>
    </source>
</evidence>
<dbReference type="Gene3D" id="1.10.10.10">
    <property type="entry name" value="Winged helix-like DNA-binding domain superfamily/Winged helix DNA-binding domain"/>
    <property type="match status" value="3"/>
</dbReference>
<dbReference type="GO" id="GO:0006351">
    <property type="term" value="P:DNA-templated transcription"/>
    <property type="evidence" value="ECO:0007669"/>
    <property type="project" value="InterPro"/>
</dbReference>
<dbReference type="Pfam" id="PF22536">
    <property type="entry name" value="WHD_POLR3C"/>
    <property type="match status" value="1"/>
</dbReference>
<dbReference type="InterPro" id="IPR036388">
    <property type="entry name" value="WH-like_DNA-bd_sf"/>
</dbReference>
<evidence type="ECO:0000256" key="6">
    <source>
        <dbReference type="SAM" id="MobiDB-lite"/>
    </source>
</evidence>
<keyword evidence="2 5" id="KW-0240">DNA-directed RNA polymerase</keyword>
<sequence length="518" mass="60281">MVAILDGNDQFHNIRTKTKLHPKRIREALVVGIQHNFLYWFDVKGLVYYRVIENNILFRLRYPLCVRHILEKYSKIGTWIIQELLQQGRSTKSQLVMRVKDLLKTIKGLDYEETEEDSNIQKLISDLMHHQYITTVTHMVQEAMTKDQSSGKTSTKVETKLSSKFLASLQHDSKGQGALKRTRASSTFLPNKKKKVDVKAEGMAPHPPSSTPALEQALRSDEADKKKVEEDVEPLWCINPDRFNYEFRKELVLPFTINAESSEIVKACFNLFEQSWTYSDQMRDHPIKTKDIKAYLANNGIDIPSPKCKKYLDLLSRDTPYILKQIQDSQKTHYYVNVPSIMKLIQEITVDSIIKEKFGPQCLRIFRLILMKKHLEEQQISDLSMIPLVDTRNCLYTMLAGDFVQVQELQKGKKHNTSIFLWSIDLPHLLNHLLETTFSTIHNILKRIEHENNAHHILLLKEAEQQRRFNEGITQEILTVEEKKTLEKLVEVQKRLNNILIGLDKTVMVFTDKTAQEE</sequence>
<keyword evidence="4 5" id="KW-0539">Nucleus</keyword>
<evidence type="ECO:0000256" key="3">
    <source>
        <dbReference type="ARBA" id="ARBA00023163"/>
    </source>
</evidence>
<dbReference type="GO" id="GO:0005666">
    <property type="term" value="C:RNA polymerase III complex"/>
    <property type="evidence" value="ECO:0007669"/>
    <property type="project" value="UniProtKB-UniRule"/>
</dbReference>
<dbReference type="EMBL" id="GIBP01001887">
    <property type="protein sequence ID" value="NDV30856.1"/>
    <property type="molecule type" value="Transcribed_RNA"/>
</dbReference>
<dbReference type="InterPro" id="IPR008806">
    <property type="entry name" value="RNA_pol_III_Rpc82_C"/>
</dbReference>
<protein>
    <recommendedName>
        <fullName evidence="5">DNA-directed RNA polymerase III subunit RPC3</fullName>
        <shortName evidence="5">RNA polymerase III subunit C3</shortName>
    </recommendedName>
</protein>
<feature type="domain" description="RNA polymerase III Rpc82 C -terminal" evidence="7">
    <location>
        <begin position="177"/>
        <end position="343"/>
    </location>
</feature>
<keyword evidence="3 5" id="KW-0804">Transcription</keyword>
<evidence type="ECO:0000256" key="5">
    <source>
        <dbReference type="RuleBase" id="RU367076"/>
    </source>
</evidence>
<dbReference type="Pfam" id="PF05645">
    <property type="entry name" value="RNA_pol_Rpc82"/>
    <property type="match status" value="1"/>
</dbReference>
<feature type="region of interest" description="Disordered" evidence="6">
    <location>
        <begin position="195"/>
        <end position="225"/>
    </location>
</feature>
<comment type="similarity">
    <text evidence="5">Belongs to the eukaryotic RPC3/POLR3C RNA polymerase subunit family.</text>
</comment>
<dbReference type="InterPro" id="IPR039748">
    <property type="entry name" value="RPC3"/>
</dbReference>
<reference evidence="9" key="1">
    <citation type="journal article" date="2020" name="J. Eukaryot. Microbiol.">
        <title>De novo Sequencing, Assembly and Annotation of the Transcriptome for the Free-Living Testate Amoeba Arcella intermedia.</title>
        <authorList>
            <person name="Ribeiro G.M."/>
            <person name="Porfirio-Sousa A.L."/>
            <person name="Maurer-Alcala X.X."/>
            <person name="Katz L.A."/>
            <person name="Lahr D.J.G."/>
        </authorList>
    </citation>
    <scope>NUCLEOTIDE SEQUENCE</scope>
</reference>
<dbReference type="PANTHER" id="PTHR12949:SF0">
    <property type="entry name" value="DNA-DIRECTED RNA POLYMERASE III SUBUNIT RPC3"/>
    <property type="match status" value="1"/>
</dbReference>
<comment type="subcellular location">
    <subcellularLocation>
        <location evidence="1 5">Nucleus</location>
    </subcellularLocation>
</comment>
<dbReference type="GO" id="GO:0003697">
    <property type="term" value="F:single-stranded DNA binding"/>
    <property type="evidence" value="ECO:0007669"/>
    <property type="project" value="UniProtKB-UniRule"/>
</dbReference>